<dbReference type="Proteomes" id="UP000543804">
    <property type="component" value="Unassembled WGS sequence"/>
</dbReference>
<evidence type="ECO:0000313" key="1">
    <source>
        <dbReference type="EMBL" id="NMD99347.1"/>
    </source>
</evidence>
<dbReference type="AlphaFoldDB" id="A0A848BDQ3"/>
<reference evidence="1 2" key="1">
    <citation type="submission" date="2020-04" db="EMBL/GenBank/DDBJ databases">
        <authorList>
            <person name="Hitch T.C.A."/>
            <person name="Wylensek D."/>
            <person name="Clavel T."/>
        </authorList>
    </citation>
    <scope>NUCLEOTIDE SEQUENCE [LARGE SCALE GENOMIC DNA]</scope>
    <source>
        <strain evidence="1 2">PG-130-P53-12</strain>
    </source>
</reference>
<organism evidence="1 2">
    <name type="scientific">Selenomonas bovis</name>
    <dbReference type="NCBI Taxonomy" id="416586"/>
    <lineage>
        <taxon>Bacteria</taxon>
        <taxon>Bacillati</taxon>
        <taxon>Bacillota</taxon>
        <taxon>Negativicutes</taxon>
        <taxon>Selenomonadales</taxon>
        <taxon>Selenomonadaceae</taxon>
        <taxon>Selenomonas</taxon>
    </lineage>
</organism>
<dbReference type="EMBL" id="JABAFA010000028">
    <property type="protein sequence ID" value="NMD99347.1"/>
    <property type="molecule type" value="Genomic_DNA"/>
</dbReference>
<sequence length="59" mass="6648">MNPYEALANAIITQATKDYRTAAPHGKAAIRRFFRSAYFTVLTSLDPEYLIARLEAEKA</sequence>
<evidence type="ECO:0000313" key="2">
    <source>
        <dbReference type="Proteomes" id="UP000543804"/>
    </source>
</evidence>
<proteinExistence type="predicted"/>
<gene>
    <name evidence="1" type="ORF">HF878_07685</name>
</gene>
<accession>A0A848BDQ3</accession>
<comment type="caution">
    <text evidence="1">The sequence shown here is derived from an EMBL/GenBank/DDBJ whole genome shotgun (WGS) entry which is preliminary data.</text>
</comment>
<protein>
    <submittedName>
        <fullName evidence="1">Uncharacterized protein</fullName>
    </submittedName>
</protein>
<keyword evidence="2" id="KW-1185">Reference proteome</keyword>
<dbReference type="RefSeq" id="WP_170077700.1">
    <property type="nucleotide sequence ID" value="NZ_JABAFA010000028.1"/>
</dbReference>
<name>A0A848BDQ3_9FIRM</name>